<dbReference type="GO" id="GO:0003866">
    <property type="term" value="F:3-phosphoshikimate 1-carboxyvinyltransferase activity"/>
    <property type="evidence" value="ECO:0007669"/>
    <property type="project" value="TreeGrafter"/>
</dbReference>
<gene>
    <name evidence="3" type="primary">aroA</name>
    <name evidence="3" type="ORF">A353_062</name>
</gene>
<dbReference type="KEGG" id="crh:A353_062"/>
<dbReference type="PANTHER" id="PTHR21090">
    <property type="entry name" value="AROM/DEHYDROQUINATE SYNTHASE"/>
    <property type="match status" value="1"/>
</dbReference>
<dbReference type="PANTHER" id="PTHR21090:SF5">
    <property type="entry name" value="PENTAFUNCTIONAL AROM POLYPEPTIDE"/>
    <property type="match status" value="1"/>
</dbReference>
<accession>J3VPT3</accession>
<evidence type="ECO:0000256" key="1">
    <source>
        <dbReference type="ARBA" id="ARBA00022679"/>
    </source>
</evidence>
<dbReference type="PATRIC" id="fig|1202538.3.peg.56"/>
<keyword evidence="1 3" id="KW-0808">Transferase</keyword>
<dbReference type="GO" id="GO:0009423">
    <property type="term" value="P:chorismate biosynthetic process"/>
    <property type="evidence" value="ECO:0007669"/>
    <property type="project" value="TreeGrafter"/>
</dbReference>
<dbReference type="GeneID" id="67454604"/>
<evidence type="ECO:0000313" key="3">
    <source>
        <dbReference type="EMBL" id="AFP83911.1"/>
    </source>
</evidence>
<keyword evidence="4" id="KW-1185">Reference proteome</keyword>
<dbReference type="InterPro" id="IPR013792">
    <property type="entry name" value="RNA3'P_cycl/enolpyr_Trfase_a/b"/>
</dbReference>
<feature type="domain" description="Enolpyruvate transferase" evidence="2">
    <location>
        <begin position="202"/>
        <end position="390"/>
    </location>
</feature>
<organism evidence="3 4">
    <name type="scientific">Candidatus Carsonella ruddii HC isolate Thao2000</name>
    <dbReference type="NCBI Taxonomy" id="1202538"/>
    <lineage>
        <taxon>Bacteria</taxon>
        <taxon>Pseudomonadati</taxon>
        <taxon>Pseudomonadota</taxon>
        <taxon>Gammaproteobacteria</taxon>
        <taxon>Oceanospirillales</taxon>
        <taxon>Halomonadaceae</taxon>
        <taxon>Zymobacter group</taxon>
        <taxon>Candidatus Carsonella</taxon>
    </lineage>
</organism>
<name>J3VPT3_CARRU</name>
<proteinExistence type="predicted"/>
<dbReference type="InterPro" id="IPR036968">
    <property type="entry name" value="Enolpyruvate_Tfrase_sf"/>
</dbReference>
<sequence length="404" mass="47892">MKSYFKKNFFLKKKKKINIGDKSMSHRSILYSLINKKIIEIFNLLESNDVIFTINLCKNLSVNIYGPINNYLVINFLKKKNIINKINFIGNSGTTIRLSLSLILNNSFIIGDKSLNKRTMYRVIKPLCLIGYIIQCKKNFFTPIIIFKKNNFGLKYNLINISSQIKSCLILNSINSFIKIYIKEKKNTRDHTERKIINIKNKNNIFIPNDFSSISFIINYLIINKKILILNFNFNKFRIGYFDFLIKCGIKIYFFKKIIINNEHNVKIILLKLKLKNNVIFSNIISRMIDEIPLLLIFLINYKKITKIYGLEELKYKESNRFINMYNNLLLLGIKIIIKKNYLILKGGIFHNNFIFSKNDHRLFMSFYICKKELKISNLENILSSFPNFIFIFNNKKNSFYVYK</sequence>
<reference evidence="3 4" key="1">
    <citation type="journal article" date="2012" name="Mol. Biol. Evol.">
        <title>Genome reduction and co-evolution between the primary and secondary bacterial symbionts of psyllids.</title>
        <authorList>
            <person name="Sloan D.B."/>
            <person name="Moran N.A."/>
        </authorList>
    </citation>
    <scope>NUCLEOTIDE SEQUENCE [LARGE SCALE GENOMIC DNA]</scope>
    <source>
        <strain evidence="3 4">HC</strain>
    </source>
</reference>
<dbReference type="Proteomes" id="UP000003934">
    <property type="component" value="Chromosome"/>
</dbReference>
<dbReference type="Gene3D" id="3.65.10.10">
    <property type="entry name" value="Enolpyruvate transferase domain"/>
    <property type="match status" value="2"/>
</dbReference>
<dbReference type="Pfam" id="PF00275">
    <property type="entry name" value="EPSP_synthase"/>
    <property type="match status" value="2"/>
</dbReference>
<feature type="domain" description="Enolpyruvate transferase" evidence="2">
    <location>
        <begin position="19"/>
        <end position="194"/>
    </location>
</feature>
<dbReference type="STRING" id="1202538.A353_062"/>
<evidence type="ECO:0000313" key="4">
    <source>
        <dbReference type="Proteomes" id="UP000003934"/>
    </source>
</evidence>
<protein>
    <submittedName>
        <fullName evidence="3">3-phosphoshikimate 1-carboxyvinyltransferase</fullName>
    </submittedName>
</protein>
<dbReference type="OrthoDB" id="9809920at2"/>
<evidence type="ECO:0000259" key="2">
    <source>
        <dbReference type="Pfam" id="PF00275"/>
    </source>
</evidence>
<dbReference type="EMBL" id="CP003543">
    <property type="protein sequence ID" value="AFP83911.1"/>
    <property type="molecule type" value="Genomic_DNA"/>
</dbReference>
<dbReference type="InterPro" id="IPR001986">
    <property type="entry name" value="Enolpyruvate_Tfrase_dom"/>
</dbReference>
<dbReference type="HOGENOM" id="CLU_024321_0_1_6"/>
<dbReference type="SUPFAM" id="SSF55205">
    <property type="entry name" value="EPT/RTPC-like"/>
    <property type="match status" value="1"/>
</dbReference>
<dbReference type="AlphaFoldDB" id="J3VPT3"/>
<dbReference type="RefSeq" id="WP_014887211.1">
    <property type="nucleotide sequence ID" value="NC_018416.1"/>
</dbReference>